<dbReference type="PROSITE" id="PS50113">
    <property type="entry name" value="PAC"/>
    <property type="match status" value="1"/>
</dbReference>
<dbReference type="CDD" id="cd00130">
    <property type="entry name" value="PAS"/>
    <property type="match status" value="1"/>
</dbReference>
<dbReference type="GO" id="GO:0015074">
    <property type="term" value="P:DNA integration"/>
    <property type="evidence" value="ECO:0007669"/>
    <property type="project" value="InterPro"/>
</dbReference>
<organism evidence="5">
    <name type="scientific">marine sediment metagenome</name>
    <dbReference type="NCBI Taxonomy" id="412755"/>
    <lineage>
        <taxon>unclassified sequences</taxon>
        <taxon>metagenomes</taxon>
        <taxon>ecological metagenomes</taxon>
    </lineage>
</organism>
<dbReference type="InterPro" id="IPR013762">
    <property type="entry name" value="Integrase-like_cat_sf"/>
</dbReference>
<feature type="non-terminal residue" evidence="5">
    <location>
        <position position="1"/>
    </location>
</feature>
<dbReference type="InterPro" id="IPR002104">
    <property type="entry name" value="Integrase_catalytic"/>
</dbReference>
<evidence type="ECO:0008006" key="6">
    <source>
        <dbReference type="Google" id="ProtNLM"/>
    </source>
</evidence>
<dbReference type="AlphaFoldDB" id="X1MFZ2"/>
<comment type="caution">
    <text evidence="5">The sequence shown here is derived from an EMBL/GenBank/DDBJ whole genome shotgun (WGS) entry which is preliminary data.</text>
</comment>
<dbReference type="GO" id="GO:0006310">
    <property type="term" value="P:DNA recombination"/>
    <property type="evidence" value="ECO:0007669"/>
    <property type="project" value="UniProtKB-KW"/>
</dbReference>
<dbReference type="PROSITE" id="PS51898">
    <property type="entry name" value="TYR_RECOMBINASE"/>
    <property type="match status" value="1"/>
</dbReference>
<dbReference type="SMART" id="SM00086">
    <property type="entry name" value="PAC"/>
    <property type="match status" value="1"/>
</dbReference>
<dbReference type="SUPFAM" id="SSF56349">
    <property type="entry name" value="DNA breaking-rejoining enzymes"/>
    <property type="match status" value="1"/>
</dbReference>
<dbReference type="InterPro" id="IPR000700">
    <property type="entry name" value="PAS-assoc_C"/>
</dbReference>
<proteinExistence type="predicted"/>
<dbReference type="Pfam" id="PF00589">
    <property type="entry name" value="Phage_integrase"/>
    <property type="match status" value="1"/>
</dbReference>
<dbReference type="GO" id="GO:0003677">
    <property type="term" value="F:DNA binding"/>
    <property type="evidence" value="ECO:0007669"/>
    <property type="project" value="UniProtKB-KW"/>
</dbReference>
<dbReference type="PANTHER" id="PTHR30349">
    <property type="entry name" value="PHAGE INTEGRASE-RELATED"/>
    <property type="match status" value="1"/>
</dbReference>
<dbReference type="Gene3D" id="3.30.450.20">
    <property type="entry name" value="PAS domain"/>
    <property type="match status" value="1"/>
</dbReference>
<evidence type="ECO:0000256" key="2">
    <source>
        <dbReference type="ARBA" id="ARBA00023172"/>
    </source>
</evidence>
<dbReference type="Pfam" id="PF13426">
    <property type="entry name" value="PAS_9"/>
    <property type="match status" value="1"/>
</dbReference>
<dbReference type="PANTHER" id="PTHR30349:SF41">
    <property type="entry name" value="INTEGRASE_RECOMBINASE PROTEIN MJ0367-RELATED"/>
    <property type="match status" value="1"/>
</dbReference>
<dbReference type="SUPFAM" id="SSF55785">
    <property type="entry name" value="PYP-like sensor domain (PAS domain)"/>
    <property type="match status" value="1"/>
</dbReference>
<evidence type="ECO:0000259" key="4">
    <source>
        <dbReference type="PROSITE" id="PS51898"/>
    </source>
</evidence>
<keyword evidence="2" id="KW-0233">DNA recombination</keyword>
<dbReference type="NCBIfam" id="TIGR00229">
    <property type="entry name" value="sensory_box"/>
    <property type="match status" value="1"/>
</dbReference>
<dbReference type="InterPro" id="IPR011010">
    <property type="entry name" value="DNA_brk_join_enz"/>
</dbReference>
<evidence type="ECO:0000256" key="1">
    <source>
        <dbReference type="ARBA" id="ARBA00023125"/>
    </source>
</evidence>
<dbReference type="InterPro" id="IPR050090">
    <property type="entry name" value="Tyrosine_recombinase_XerCD"/>
</dbReference>
<accession>X1MFZ2</accession>
<name>X1MFZ2_9ZZZZ</name>
<dbReference type="InterPro" id="IPR035965">
    <property type="entry name" value="PAS-like_dom_sf"/>
</dbReference>
<feature type="non-terminal residue" evidence="5">
    <location>
        <position position="320"/>
    </location>
</feature>
<protein>
    <recommendedName>
        <fullName evidence="6">Tyr recombinase domain-containing protein</fullName>
    </recommendedName>
</protein>
<sequence>AETLTGWKEKDVLGKDLPEVFPIKNEETGTLTENPAVKALREGAVVDLENHVLLIAKDGTETPILDSAAPIRDDQGNITGAVLVFRNLTERQGRKDILKESVEKYRAVVESTKVRRRMPVILTEEEIEKLKIQPKLKETYYLKELKKRKRQGARSLKRIENKIFNARRNNAIIVLLYSSGIRLAELVNLDLADIDLKERQLKVRAKNGNESYSPLTQEAVGTLKSYIEVRKARGNAEDEALFTTRTGERIKRRDIQRIVPKYAKEAGINKKVTPHTLRHSIAIHLLDRGMNLGYVQAFLRHASASTTQIYTPEVSNRRLK</sequence>
<reference evidence="5" key="1">
    <citation type="journal article" date="2014" name="Front. Microbiol.">
        <title>High frequency of phylogenetically diverse reductive dehalogenase-homologous genes in deep subseafloor sedimentary metagenomes.</title>
        <authorList>
            <person name="Kawai M."/>
            <person name="Futagami T."/>
            <person name="Toyoda A."/>
            <person name="Takaki Y."/>
            <person name="Nishi S."/>
            <person name="Hori S."/>
            <person name="Arai W."/>
            <person name="Tsubouchi T."/>
            <person name="Morono Y."/>
            <person name="Uchiyama I."/>
            <person name="Ito T."/>
            <person name="Fujiyama A."/>
            <person name="Inagaki F."/>
            <person name="Takami H."/>
        </authorList>
    </citation>
    <scope>NUCLEOTIDE SEQUENCE</scope>
    <source>
        <strain evidence="5">Expedition CK06-06</strain>
    </source>
</reference>
<gene>
    <name evidence="5" type="ORF">S06H3_18242</name>
</gene>
<evidence type="ECO:0000313" key="5">
    <source>
        <dbReference type="EMBL" id="GAI13615.1"/>
    </source>
</evidence>
<dbReference type="InterPro" id="IPR001610">
    <property type="entry name" value="PAC"/>
</dbReference>
<evidence type="ECO:0000259" key="3">
    <source>
        <dbReference type="PROSITE" id="PS50113"/>
    </source>
</evidence>
<dbReference type="InterPro" id="IPR000014">
    <property type="entry name" value="PAS"/>
</dbReference>
<dbReference type="Gene3D" id="1.10.443.10">
    <property type="entry name" value="Intergrase catalytic core"/>
    <property type="match status" value="1"/>
</dbReference>
<feature type="domain" description="Tyr recombinase" evidence="4">
    <location>
        <begin position="117"/>
        <end position="320"/>
    </location>
</feature>
<feature type="domain" description="PAC" evidence="3">
    <location>
        <begin position="46"/>
        <end position="100"/>
    </location>
</feature>
<keyword evidence="1" id="KW-0238">DNA-binding</keyword>
<dbReference type="EMBL" id="BARV01009207">
    <property type="protein sequence ID" value="GAI13615.1"/>
    <property type="molecule type" value="Genomic_DNA"/>
</dbReference>